<dbReference type="Pfam" id="PF00431">
    <property type="entry name" value="CUB"/>
    <property type="match status" value="3"/>
</dbReference>
<keyword evidence="4" id="KW-0472">Membrane</keyword>
<evidence type="ECO:0008006" key="9">
    <source>
        <dbReference type="Google" id="ProtNLM"/>
    </source>
</evidence>
<feature type="domain" description="CUB" evidence="5">
    <location>
        <begin position="287"/>
        <end position="400"/>
    </location>
</feature>
<dbReference type="SMART" id="SM00042">
    <property type="entry name" value="CUB"/>
    <property type="match status" value="3"/>
</dbReference>
<dbReference type="InterPro" id="IPR008333">
    <property type="entry name" value="Cbr1-like_FAD-bd_dom"/>
</dbReference>
<dbReference type="InterPro" id="IPR019180">
    <property type="entry name" value="Oxidoreductase-like_N"/>
</dbReference>
<evidence type="ECO:0000313" key="8">
    <source>
        <dbReference type="Proteomes" id="UP001044222"/>
    </source>
</evidence>
<dbReference type="FunFam" id="2.60.120.290:FF:000013">
    <property type="entry name" value="Membrane frizzled-related protein"/>
    <property type="match status" value="3"/>
</dbReference>
<dbReference type="SUPFAM" id="SSF52343">
    <property type="entry name" value="Ferredoxin reductase-like, C-terminal NADP-linked domain"/>
    <property type="match status" value="1"/>
</dbReference>
<dbReference type="PRINTS" id="PR00406">
    <property type="entry name" value="CYTB5RDTASE"/>
</dbReference>
<dbReference type="Gene3D" id="2.40.30.10">
    <property type="entry name" value="Translation factors"/>
    <property type="match status" value="1"/>
</dbReference>
<evidence type="ECO:0000256" key="2">
    <source>
        <dbReference type="ARBA" id="ARBA00023157"/>
    </source>
</evidence>
<evidence type="ECO:0000313" key="7">
    <source>
        <dbReference type="EMBL" id="KAG5847648.1"/>
    </source>
</evidence>
<keyword evidence="8" id="KW-1185">Reference proteome</keyword>
<evidence type="ECO:0000256" key="3">
    <source>
        <dbReference type="PROSITE-ProRule" id="PRU00059"/>
    </source>
</evidence>
<dbReference type="InterPro" id="IPR000859">
    <property type="entry name" value="CUB_dom"/>
</dbReference>
<dbReference type="PANTHER" id="PTHR24251:SF47">
    <property type="entry name" value="CUB DOMAIN-CONTAINING PROTEIN 2"/>
    <property type="match status" value="1"/>
</dbReference>
<dbReference type="InterPro" id="IPR039261">
    <property type="entry name" value="FNR_nucleotide-bd"/>
</dbReference>
<protein>
    <recommendedName>
        <fullName evidence="9">Cytochrome-b5 reductase</fullName>
    </recommendedName>
</protein>
<dbReference type="InterPro" id="IPR035914">
    <property type="entry name" value="Sperma_CUB_dom_sf"/>
</dbReference>
<evidence type="ECO:0000259" key="6">
    <source>
        <dbReference type="PROSITE" id="PS51384"/>
    </source>
</evidence>
<evidence type="ECO:0000256" key="1">
    <source>
        <dbReference type="ARBA" id="ARBA00022737"/>
    </source>
</evidence>
<dbReference type="Gene3D" id="2.60.120.290">
    <property type="entry name" value="Spermadhesin, CUB domain"/>
    <property type="match status" value="3"/>
</dbReference>
<dbReference type="CDD" id="cd00041">
    <property type="entry name" value="CUB"/>
    <property type="match status" value="3"/>
</dbReference>
<evidence type="ECO:0000259" key="5">
    <source>
        <dbReference type="PROSITE" id="PS01180"/>
    </source>
</evidence>
<sequence>MHDDSDNQAEDIWARLKPKEPLPSQCCGSGCNPCIFDTYQKDFEKWTRAKARGDPSLITGNSQQKKQLVTLSPDSFSAFQLESIEVLTEDTNLYKFKLPTGGGLALGLGQHLVLRGVVDGLELQRAYTPISPVNSAGYCEFLIKLYKDGLMSQYIRTWKPGDFIEWRGPFGGFPYKSDKYRQLLLIASGTGIAPMVPLLQAITDDEEDETFVKLVCCFRNYKCVYMKDFLQEQSHFWNVTTYFVLSEEESPEHLPWSYRDKTHLGRLDFELVDTLHHYDIIPPGVKCGGILSAPNGNVSSPNFPGLYPYNTECSWLIVVAEGSSVLLTFHHFELEYHADCAYDYIKIYNGISEDEGNLLGKFCGDICPPQFTSSWNVMSIIFRSDRHVAHRGFLVGYRKDMCGGVLTGLSGIISSPGYPVEYSNNADCSWTVHVSNRTVVSLVFLDFQLENNEGCNFDFVALFDGPTVTHRHLGNYCGSNRPPNTVTTSNQLLVVFKSDFNIGGRGFKAYYYSGECQQVLTAIRVNFTSPHYPNIYPNNINCHWTINLETGYRIKLFFTSMELEDRNSLTDECDYDSVSVHDGSSEADPLLGRWCGSDQPPTLLSKANKLLVILNTDRNSAYKGFSASYTGVVPVNVSCTRTEFQIQISQQSLPQLERESVYLGSPSCFAQMTPTVYKIQARFVNCGTAGQKRRNITVLVNTLYIDFSDRKQRNVQEYEVQCDAQRKVASVSLITVEERNRLNELARRAEEADVGTSVEEESEPHDTSDIVFISICVLAVILMVIAIVWLVLL</sequence>
<feature type="domain" description="CUB" evidence="5">
    <location>
        <begin position="402"/>
        <end position="514"/>
    </location>
</feature>
<dbReference type="Proteomes" id="UP001044222">
    <property type="component" value="Chromosome 6"/>
</dbReference>
<keyword evidence="2" id="KW-1015">Disulfide bond</keyword>
<dbReference type="CDD" id="cd06183">
    <property type="entry name" value="cyt_b5_reduct_like"/>
    <property type="match status" value="1"/>
</dbReference>
<dbReference type="Pfam" id="PF00970">
    <property type="entry name" value="FAD_binding_6"/>
    <property type="match status" value="1"/>
</dbReference>
<proteinExistence type="predicted"/>
<dbReference type="EMBL" id="JAFIRN010000006">
    <property type="protein sequence ID" value="KAG5847648.1"/>
    <property type="molecule type" value="Genomic_DNA"/>
</dbReference>
<reference evidence="7" key="1">
    <citation type="submission" date="2021-01" db="EMBL/GenBank/DDBJ databases">
        <title>A chromosome-scale assembly of European eel, Anguilla anguilla.</title>
        <authorList>
            <person name="Henkel C."/>
            <person name="Jong-Raadsen S.A."/>
            <person name="Dufour S."/>
            <person name="Weltzien F.-A."/>
            <person name="Palstra A.P."/>
            <person name="Pelster B."/>
            <person name="Spaink H.P."/>
            <person name="Van Den Thillart G.E."/>
            <person name="Jansen H."/>
            <person name="Zahm M."/>
            <person name="Klopp C."/>
            <person name="Cedric C."/>
            <person name="Louis A."/>
            <person name="Berthelot C."/>
            <person name="Parey E."/>
            <person name="Roest Crollius H."/>
            <person name="Montfort J."/>
            <person name="Robinson-Rechavi M."/>
            <person name="Bucao C."/>
            <person name="Bouchez O."/>
            <person name="Gislard M."/>
            <person name="Lluch J."/>
            <person name="Milhes M."/>
            <person name="Lampietro C."/>
            <person name="Lopez Roques C."/>
            <person name="Donnadieu C."/>
            <person name="Braasch I."/>
            <person name="Desvignes T."/>
            <person name="Postlethwait J."/>
            <person name="Bobe J."/>
            <person name="Guiguen Y."/>
            <person name="Dirks R."/>
        </authorList>
    </citation>
    <scope>NUCLEOTIDE SEQUENCE</scope>
    <source>
        <strain evidence="7">Tag_6206</strain>
        <tissue evidence="7">Liver</tissue>
    </source>
</reference>
<dbReference type="Gene3D" id="2.60.40.3210">
    <property type="entry name" value="Zona pellucida, ZP-N domain"/>
    <property type="match status" value="1"/>
</dbReference>
<dbReference type="AlphaFoldDB" id="A0A9D3RY83"/>
<accession>A0A9D3RY83</accession>
<dbReference type="SUPFAM" id="SSF63380">
    <property type="entry name" value="Riboflavin synthase domain-like"/>
    <property type="match status" value="1"/>
</dbReference>
<feature type="domain" description="CUB" evidence="5">
    <location>
        <begin position="516"/>
        <end position="632"/>
    </location>
</feature>
<dbReference type="PROSITE" id="PS51384">
    <property type="entry name" value="FAD_FR"/>
    <property type="match status" value="1"/>
</dbReference>
<feature type="domain" description="FAD-binding FR-type" evidence="6">
    <location>
        <begin position="74"/>
        <end position="176"/>
    </location>
</feature>
<keyword evidence="1" id="KW-0677">Repeat</keyword>
<organism evidence="7 8">
    <name type="scientific">Anguilla anguilla</name>
    <name type="common">European freshwater eel</name>
    <name type="synonym">Muraena anguilla</name>
    <dbReference type="NCBI Taxonomy" id="7936"/>
    <lineage>
        <taxon>Eukaryota</taxon>
        <taxon>Metazoa</taxon>
        <taxon>Chordata</taxon>
        <taxon>Craniata</taxon>
        <taxon>Vertebrata</taxon>
        <taxon>Euteleostomi</taxon>
        <taxon>Actinopterygii</taxon>
        <taxon>Neopterygii</taxon>
        <taxon>Teleostei</taxon>
        <taxon>Anguilliformes</taxon>
        <taxon>Anguillidae</taxon>
        <taxon>Anguilla</taxon>
    </lineage>
</organism>
<dbReference type="InterPro" id="IPR001433">
    <property type="entry name" value="OxRdtase_FAD/NAD-bd"/>
</dbReference>
<feature type="transmembrane region" description="Helical" evidence="4">
    <location>
        <begin position="770"/>
        <end position="792"/>
    </location>
</feature>
<dbReference type="Pfam" id="PF09791">
    <property type="entry name" value="Oxidored-like"/>
    <property type="match status" value="1"/>
</dbReference>
<dbReference type="PANTHER" id="PTHR24251">
    <property type="entry name" value="OVOCHYMASE-RELATED"/>
    <property type="match status" value="1"/>
</dbReference>
<dbReference type="InterPro" id="IPR017938">
    <property type="entry name" value="Riboflavin_synthase-like_b-brl"/>
</dbReference>
<dbReference type="Pfam" id="PF00175">
    <property type="entry name" value="NAD_binding_1"/>
    <property type="match status" value="1"/>
</dbReference>
<comment type="caution">
    <text evidence="7">The sequence shown here is derived from an EMBL/GenBank/DDBJ whole genome shotgun (WGS) entry which is preliminary data.</text>
</comment>
<comment type="caution">
    <text evidence="3">Lacks conserved residue(s) required for the propagation of feature annotation.</text>
</comment>
<keyword evidence="4" id="KW-0812">Transmembrane</keyword>
<dbReference type="InterPro" id="IPR017927">
    <property type="entry name" value="FAD-bd_FR_type"/>
</dbReference>
<dbReference type="GO" id="GO:0016491">
    <property type="term" value="F:oxidoreductase activity"/>
    <property type="evidence" value="ECO:0007669"/>
    <property type="project" value="InterPro"/>
</dbReference>
<gene>
    <name evidence="7" type="ORF">ANANG_G00128380</name>
</gene>
<evidence type="ECO:0000256" key="4">
    <source>
        <dbReference type="SAM" id="Phobius"/>
    </source>
</evidence>
<keyword evidence="4" id="KW-1133">Transmembrane helix</keyword>
<dbReference type="SUPFAM" id="SSF49854">
    <property type="entry name" value="Spermadhesin, CUB domain"/>
    <property type="match status" value="3"/>
</dbReference>
<dbReference type="Gene3D" id="3.40.50.80">
    <property type="entry name" value="Nucleotide-binding domain of ferredoxin-NADP reductase (FNR) module"/>
    <property type="match status" value="1"/>
</dbReference>
<name>A0A9D3RY83_ANGAN</name>
<dbReference type="PROSITE" id="PS01180">
    <property type="entry name" value="CUB"/>
    <property type="match status" value="3"/>
</dbReference>